<evidence type="ECO:0000313" key="1">
    <source>
        <dbReference type="EMBL" id="QCD86983.1"/>
    </source>
</evidence>
<sequence>MEACGCCNGAADGATAPPSPASSSSPIWLHFSGVQVRAGGVRRICWLLVRRGAAELVRADAGAGMVVKIEDGSCHGEADGGAAGCALQVQWWCGSCCEVGCLCVNLLSSRLVHGGEKMVVRWFCRDGVVSGKFVGDDGDDGAAAAAVDSVVQGRW</sequence>
<organism evidence="1 2">
    <name type="scientific">Vigna unguiculata</name>
    <name type="common">Cowpea</name>
    <dbReference type="NCBI Taxonomy" id="3917"/>
    <lineage>
        <taxon>Eukaryota</taxon>
        <taxon>Viridiplantae</taxon>
        <taxon>Streptophyta</taxon>
        <taxon>Embryophyta</taxon>
        <taxon>Tracheophyta</taxon>
        <taxon>Spermatophyta</taxon>
        <taxon>Magnoliopsida</taxon>
        <taxon>eudicotyledons</taxon>
        <taxon>Gunneridae</taxon>
        <taxon>Pentapetalae</taxon>
        <taxon>rosids</taxon>
        <taxon>fabids</taxon>
        <taxon>Fabales</taxon>
        <taxon>Fabaceae</taxon>
        <taxon>Papilionoideae</taxon>
        <taxon>50 kb inversion clade</taxon>
        <taxon>NPAAA clade</taxon>
        <taxon>indigoferoid/millettioid clade</taxon>
        <taxon>Phaseoleae</taxon>
        <taxon>Vigna</taxon>
    </lineage>
</organism>
<dbReference type="Proteomes" id="UP000501690">
    <property type="component" value="Linkage Group LG3"/>
</dbReference>
<keyword evidence="2" id="KW-1185">Reference proteome</keyword>
<evidence type="ECO:0000313" key="2">
    <source>
        <dbReference type="Proteomes" id="UP000501690"/>
    </source>
</evidence>
<reference evidence="1 2" key="1">
    <citation type="submission" date="2019-04" db="EMBL/GenBank/DDBJ databases">
        <title>An improved genome assembly and genetic linkage map for asparagus bean, Vigna unguiculata ssp. sesquipedialis.</title>
        <authorList>
            <person name="Xia Q."/>
            <person name="Zhang R."/>
            <person name="Dong Y."/>
        </authorList>
    </citation>
    <scope>NUCLEOTIDE SEQUENCE [LARGE SCALE GENOMIC DNA]</scope>
    <source>
        <tissue evidence="1">Leaf</tissue>
    </source>
</reference>
<proteinExistence type="predicted"/>
<gene>
    <name evidence="1" type="ORF">DEO72_LG3g1514</name>
</gene>
<dbReference type="AlphaFoldDB" id="A0A4D6LET0"/>
<accession>A0A4D6LET0</accession>
<name>A0A4D6LET0_VIGUN</name>
<dbReference type="EMBL" id="CP039347">
    <property type="protein sequence ID" value="QCD86983.1"/>
    <property type="molecule type" value="Genomic_DNA"/>
</dbReference>
<protein>
    <submittedName>
        <fullName evidence="1">Uncharacterized protein</fullName>
    </submittedName>
</protein>